<evidence type="ECO:0000313" key="3">
    <source>
        <dbReference type="Proteomes" id="UP000239471"/>
    </source>
</evidence>
<keyword evidence="3" id="KW-1185">Reference proteome</keyword>
<feature type="transmembrane region" description="Helical" evidence="1">
    <location>
        <begin position="37"/>
        <end position="57"/>
    </location>
</feature>
<sequence>MNKMISKIVSLSLVILITLLTLDYFRIVSFTKVLRNSFYLVTVILIVFSSTIAICTSKSGFNKFINYIILVATTAGLLIYVITSKLNNVLYIALLCTIVYALMDMLIKSPE</sequence>
<feature type="transmembrane region" description="Helical" evidence="1">
    <location>
        <begin position="64"/>
        <end position="83"/>
    </location>
</feature>
<name>A0A2T0BGV1_9CLOT</name>
<evidence type="ECO:0000313" key="2">
    <source>
        <dbReference type="EMBL" id="PRR83126.1"/>
    </source>
</evidence>
<dbReference type="RefSeq" id="WP_106059167.1">
    <property type="nucleotide sequence ID" value="NZ_PVXQ01000009.1"/>
</dbReference>
<accession>A0A2T0BGV1</accession>
<feature type="transmembrane region" description="Helical" evidence="1">
    <location>
        <begin position="89"/>
        <end position="107"/>
    </location>
</feature>
<gene>
    <name evidence="2" type="ORF">CLVI_11620</name>
</gene>
<evidence type="ECO:0000256" key="1">
    <source>
        <dbReference type="SAM" id="Phobius"/>
    </source>
</evidence>
<dbReference type="AlphaFoldDB" id="A0A2T0BGV1"/>
<organism evidence="2 3">
    <name type="scientific">Clostridium vincentii</name>
    <dbReference type="NCBI Taxonomy" id="52704"/>
    <lineage>
        <taxon>Bacteria</taxon>
        <taxon>Bacillati</taxon>
        <taxon>Bacillota</taxon>
        <taxon>Clostridia</taxon>
        <taxon>Eubacteriales</taxon>
        <taxon>Clostridiaceae</taxon>
        <taxon>Clostridium</taxon>
    </lineage>
</organism>
<dbReference type="EMBL" id="PVXQ01000009">
    <property type="protein sequence ID" value="PRR83126.1"/>
    <property type="molecule type" value="Genomic_DNA"/>
</dbReference>
<comment type="caution">
    <text evidence="2">The sequence shown here is derived from an EMBL/GenBank/DDBJ whole genome shotgun (WGS) entry which is preliminary data.</text>
</comment>
<reference evidence="2 3" key="1">
    <citation type="submission" date="2018-03" db="EMBL/GenBank/DDBJ databases">
        <title>Genome sequence of Clostridium vincentii DSM 10228.</title>
        <authorList>
            <person name="Poehlein A."/>
            <person name="Daniel R."/>
        </authorList>
    </citation>
    <scope>NUCLEOTIDE SEQUENCE [LARGE SCALE GENOMIC DNA]</scope>
    <source>
        <strain evidence="2 3">DSM 10228</strain>
    </source>
</reference>
<protein>
    <submittedName>
        <fullName evidence="2">Uncharacterized protein</fullName>
    </submittedName>
</protein>
<proteinExistence type="predicted"/>
<keyword evidence="1" id="KW-0812">Transmembrane</keyword>
<dbReference type="Proteomes" id="UP000239471">
    <property type="component" value="Unassembled WGS sequence"/>
</dbReference>
<keyword evidence="1" id="KW-0472">Membrane</keyword>
<keyword evidence="1" id="KW-1133">Transmembrane helix</keyword>
<dbReference type="OrthoDB" id="1937402at2"/>